<keyword evidence="1" id="KW-0812">Transmembrane</keyword>
<organism evidence="2 3">
    <name type="scientific">Pseudosporangium ferrugineum</name>
    <dbReference type="NCBI Taxonomy" id="439699"/>
    <lineage>
        <taxon>Bacteria</taxon>
        <taxon>Bacillati</taxon>
        <taxon>Actinomycetota</taxon>
        <taxon>Actinomycetes</taxon>
        <taxon>Micromonosporales</taxon>
        <taxon>Micromonosporaceae</taxon>
        <taxon>Pseudosporangium</taxon>
    </lineage>
</organism>
<feature type="transmembrane region" description="Helical" evidence="1">
    <location>
        <begin position="70"/>
        <end position="90"/>
    </location>
</feature>
<dbReference type="AlphaFoldDB" id="A0A2T0RMH0"/>
<keyword evidence="1" id="KW-1133">Transmembrane helix</keyword>
<feature type="transmembrane region" description="Helical" evidence="1">
    <location>
        <begin position="102"/>
        <end position="120"/>
    </location>
</feature>
<dbReference type="PANTHER" id="PTHR40761">
    <property type="entry name" value="CONSERVED INTEGRAL MEMBRANE ALANINE VALINE AND LEUCINE RICH PROTEIN-RELATED"/>
    <property type="match status" value="1"/>
</dbReference>
<dbReference type="EMBL" id="PVZG01000017">
    <property type="protein sequence ID" value="PRY22313.1"/>
    <property type="molecule type" value="Genomic_DNA"/>
</dbReference>
<dbReference type="InterPro" id="IPR037185">
    <property type="entry name" value="EmrE-like"/>
</dbReference>
<comment type="caution">
    <text evidence="2">The sequence shown here is derived from an EMBL/GenBank/DDBJ whole genome shotgun (WGS) entry which is preliminary data.</text>
</comment>
<evidence type="ECO:0000313" key="2">
    <source>
        <dbReference type="EMBL" id="PRY22313.1"/>
    </source>
</evidence>
<feature type="transmembrane region" description="Helical" evidence="1">
    <location>
        <begin position="126"/>
        <end position="144"/>
    </location>
</feature>
<feature type="transmembrane region" description="Helical" evidence="1">
    <location>
        <begin position="249"/>
        <end position="271"/>
    </location>
</feature>
<sequence length="289" mass="28114">MIAVELPWVALVLSLVSAVAYAAAAVVQERVAGRPISVLVWMPTWWAAIGLNGAGALLHVLALRYGPLSLVQPLGVLTLVLAVPLGAVVARRAVGRVEWHGMALTVFGLGGILALVSAAGDIGALGAGPLIGLLLVAGALLTALGGWSAVPGASGLWAAAAGGVAFGVSSALTQTVAVHVGEGGVAALLRPTVALAGVAIVALTSAGLVFAQRSYRDGLAAPLAVSTLANPVAAATIGLVLLGEQIAGGTVGAAVALVSAVGAGLGVGLLARSRSVETVAVPVDKAYAA</sequence>
<feature type="transmembrane region" description="Helical" evidence="1">
    <location>
        <begin position="39"/>
        <end position="58"/>
    </location>
</feature>
<protein>
    <recommendedName>
        <fullName evidence="4">EamA-like transporter family protein</fullName>
    </recommendedName>
</protein>
<feature type="transmembrane region" description="Helical" evidence="1">
    <location>
        <begin position="6"/>
        <end position="27"/>
    </location>
</feature>
<evidence type="ECO:0008006" key="4">
    <source>
        <dbReference type="Google" id="ProtNLM"/>
    </source>
</evidence>
<feature type="transmembrane region" description="Helical" evidence="1">
    <location>
        <begin position="192"/>
        <end position="211"/>
    </location>
</feature>
<keyword evidence="1" id="KW-0472">Membrane</keyword>
<dbReference type="PANTHER" id="PTHR40761:SF1">
    <property type="entry name" value="CONSERVED INTEGRAL MEMBRANE ALANINE VALINE AND LEUCINE RICH PROTEIN-RELATED"/>
    <property type="match status" value="1"/>
</dbReference>
<gene>
    <name evidence="2" type="ORF">CLV70_11716</name>
</gene>
<proteinExistence type="predicted"/>
<reference evidence="2 3" key="1">
    <citation type="submission" date="2018-03" db="EMBL/GenBank/DDBJ databases">
        <title>Genomic Encyclopedia of Archaeal and Bacterial Type Strains, Phase II (KMG-II): from individual species to whole genera.</title>
        <authorList>
            <person name="Goeker M."/>
        </authorList>
    </citation>
    <scope>NUCLEOTIDE SEQUENCE [LARGE SCALE GENOMIC DNA]</scope>
    <source>
        <strain evidence="2 3">DSM 45348</strain>
    </source>
</reference>
<dbReference type="Proteomes" id="UP000239209">
    <property type="component" value="Unassembled WGS sequence"/>
</dbReference>
<keyword evidence="3" id="KW-1185">Reference proteome</keyword>
<evidence type="ECO:0000313" key="3">
    <source>
        <dbReference type="Proteomes" id="UP000239209"/>
    </source>
</evidence>
<evidence type="ECO:0000256" key="1">
    <source>
        <dbReference type="SAM" id="Phobius"/>
    </source>
</evidence>
<feature type="transmembrane region" description="Helical" evidence="1">
    <location>
        <begin position="156"/>
        <end position="180"/>
    </location>
</feature>
<accession>A0A2T0RMH0</accession>
<dbReference type="SUPFAM" id="SSF103481">
    <property type="entry name" value="Multidrug resistance efflux transporter EmrE"/>
    <property type="match status" value="1"/>
</dbReference>
<feature type="transmembrane region" description="Helical" evidence="1">
    <location>
        <begin position="223"/>
        <end position="243"/>
    </location>
</feature>
<name>A0A2T0RMH0_9ACTN</name>